<keyword evidence="3" id="KW-0677">Repeat</keyword>
<gene>
    <name evidence="7" type="ORF">DSO08_02415</name>
</gene>
<dbReference type="Pfam" id="PF12838">
    <property type="entry name" value="Fer4_7"/>
    <property type="match status" value="1"/>
</dbReference>
<evidence type="ECO:0000256" key="4">
    <source>
        <dbReference type="ARBA" id="ARBA00023004"/>
    </source>
</evidence>
<dbReference type="SUPFAM" id="SSF54862">
    <property type="entry name" value="4Fe-4S ferredoxins"/>
    <property type="match status" value="1"/>
</dbReference>
<evidence type="ECO:0000256" key="3">
    <source>
        <dbReference type="ARBA" id="ARBA00022737"/>
    </source>
</evidence>
<feature type="domain" description="4Fe-4S ferredoxin-type" evidence="6">
    <location>
        <begin position="66"/>
        <end position="95"/>
    </location>
</feature>
<dbReference type="GO" id="GO:0046872">
    <property type="term" value="F:metal ion binding"/>
    <property type="evidence" value="ECO:0007669"/>
    <property type="project" value="UniProtKB-KW"/>
</dbReference>
<dbReference type="PROSITE" id="PS00198">
    <property type="entry name" value="4FE4S_FER_1"/>
    <property type="match status" value="1"/>
</dbReference>
<dbReference type="PROSITE" id="PS51379">
    <property type="entry name" value="4FE4S_FER_2"/>
    <property type="match status" value="2"/>
</dbReference>
<comment type="caution">
    <text evidence="7">The sequence shown here is derived from an EMBL/GenBank/DDBJ whole genome shotgun (WGS) entry which is preliminary data.</text>
</comment>
<dbReference type="InterPro" id="IPR017896">
    <property type="entry name" value="4Fe4S_Fe-S-bd"/>
</dbReference>
<dbReference type="EMBL" id="QNVH01000015">
    <property type="protein sequence ID" value="TDA39365.1"/>
    <property type="molecule type" value="Genomic_DNA"/>
</dbReference>
<reference evidence="7 8" key="1">
    <citation type="journal article" date="2019" name="Nat. Microbiol.">
        <title>Expanding anaerobic alkane metabolism in the domain of Archaea.</title>
        <authorList>
            <person name="Wang Y."/>
            <person name="Wegener G."/>
            <person name="Hou J."/>
            <person name="Wang F."/>
            <person name="Xiao X."/>
        </authorList>
    </citation>
    <scope>NUCLEOTIDE SEQUENCE [LARGE SCALE GENOMIC DNA]</scope>
    <source>
        <strain evidence="7">WYZ-LMO10</strain>
    </source>
</reference>
<dbReference type="GO" id="GO:0016020">
    <property type="term" value="C:membrane"/>
    <property type="evidence" value="ECO:0007669"/>
    <property type="project" value="InterPro"/>
</dbReference>
<dbReference type="Proteomes" id="UP000315399">
    <property type="component" value="Unassembled WGS sequence"/>
</dbReference>
<evidence type="ECO:0000256" key="1">
    <source>
        <dbReference type="ARBA" id="ARBA00022485"/>
    </source>
</evidence>
<protein>
    <submittedName>
        <fullName evidence="7">Ferredoxin</fullName>
    </submittedName>
</protein>
<keyword evidence="1" id="KW-0004">4Fe-4S</keyword>
<sequence length="123" mass="13733">MSLFREAARQIFRKPATVKYPFEPGIVPPGLRGRPVWDMEKCILCVLCQNACPTAAIKMIPKGPDAGIEYHLDRCIFCGECADACPRKAITMTTNFELADTSRSNMVQHYKKPQQAQTQAAKT</sequence>
<dbReference type="InterPro" id="IPR017900">
    <property type="entry name" value="4Fe4S_Fe_S_CS"/>
</dbReference>
<dbReference type="PANTHER" id="PTHR10849:SF35">
    <property type="entry name" value="FORMATE HYDROGENLYASE SUBUNIT 6-RELATED"/>
    <property type="match status" value="1"/>
</dbReference>
<dbReference type="AlphaFoldDB" id="A0A523BEM5"/>
<dbReference type="GO" id="GO:0051539">
    <property type="term" value="F:4 iron, 4 sulfur cluster binding"/>
    <property type="evidence" value="ECO:0007669"/>
    <property type="project" value="UniProtKB-KW"/>
</dbReference>
<evidence type="ECO:0000256" key="2">
    <source>
        <dbReference type="ARBA" id="ARBA00022723"/>
    </source>
</evidence>
<feature type="domain" description="4Fe-4S ferredoxin-type" evidence="6">
    <location>
        <begin position="33"/>
        <end position="62"/>
    </location>
</feature>
<dbReference type="GO" id="GO:0009060">
    <property type="term" value="P:aerobic respiration"/>
    <property type="evidence" value="ECO:0007669"/>
    <property type="project" value="TreeGrafter"/>
</dbReference>
<evidence type="ECO:0000259" key="6">
    <source>
        <dbReference type="PROSITE" id="PS51379"/>
    </source>
</evidence>
<proteinExistence type="predicted"/>
<organism evidence="7 8">
    <name type="scientific">Thermoproteota archaeon</name>
    <dbReference type="NCBI Taxonomy" id="2056631"/>
    <lineage>
        <taxon>Archaea</taxon>
        <taxon>Thermoproteota</taxon>
    </lineage>
</organism>
<dbReference type="GO" id="GO:0003954">
    <property type="term" value="F:NADH dehydrogenase activity"/>
    <property type="evidence" value="ECO:0007669"/>
    <property type="project" value="TreeGrafter"/>
</dbReference>
<keyword evidence="5" id="KW-0411">Iron-sulfur</keyword>
<dbReference type="InterPro" id="IPR010226">
    <property type="entry name" value="NADH_quinone_OxRdtase_chainI"/>
</dbReference>
<evidence type="ECO:0000313" key="7">
    <source>
        <dbReference type="EMBL" id="TDA39365.1"/>
    </source>
</evidence>
<accession>A0A523BEM5</accession>
<evidence type="ECO:0000313" key="8">
    <source>
        <dbReference type="Proteomes" id="UP000315399"/>
    </source>
</evidence>
<name>A0A523BEM5_9CREN</name>
<evidence type="ECO:0000256" key="5">
    <source>
        <dbReference type="ARBA" id="ARBA00023014"/>
    </source>
</evidence>
<keyword evidence="4" id="KW-0408">Iron</keyword>
<dbReference type="PANTHER" id="PTHR10849">
    <property type="entry name" value="NADH DEHYDROGENASE UBIQUINONE IRON-SULFUR PROTEIN 8, MITOCHONDRIAL"/>
    <property type="match status" value="1"/>
</dbReference>
<keyword evidence="2" id="KW-0479">Metal-binding</keyword>
<dbReference type="Gene3D" id="3.30.70.3270">
    <property type="match status" value="1"/>
</dbReference>